<dbReference type="InterPro" id="IPR001754">
    <property type="entry name" value="OMPdeCOase_dom"/>
</dbReference>
<dbReference type="NCBIfam" id="TIGR02127">
    <property type="entry name" value="pyrF_sub2"/>
    <property type="match status" value="1"/>
</dbReference>
<evidence type="ECO:0000256" key="3">
    <source>
        <dbReference type="ARBA" id="ARBA00022793"/>
    </source>
</evidence>
<dbReference type="InterPro" id="IPR018089">
    <property type="entry name" value="OMPdecase_AS"/>
</dbReference>
<dbReference type="Proteomes" id="UP000002200">
    <property type="component" value="Chromosome"/>
</dbReference>
<gene>
    <name evidence="9" type="primary">pyrF</name>
    <name evidence="9" type="ordered locus">TWT_364</name>
</gene>
<organism evidence="9 10">
    <name type="scientific">Tropheryma whipplei (strain Twist)</name>
    <name type="common">Whipple's bacillus</name>
    <dbReference type="NCBI Taxonomy" id="203267"/>
    <lineage>
        <taxon>Bacteria</taxon>
        <taxon>Bacillati</taxon>
        <taxon>Actinomycetota</taxon>
        <taxon>Actinomycetes</taxon>
        <taxon>Micrococcales</taxon>
        <taxon>Tropherymataceae</taxon>
        <taxon>Tropheryma</taxon>
    </lineage>
</organism>
<dbReference type="PROSITE" id="PS00156">
    <property type="entry name" value="OMPDECASE"/>
    <property type="match status" value="1"/>
</dbReference>
<dbReference type="InterPro" id="IPR013785">
    <property type="entry name" value="Aldolase_TIM"/>
</dbReference>
<dbReference type="SUPFAM" id="SSF51366">
    <property type="entry name" value="Ribulose-phoshate binding barrel"/>
    <property type="match status" value="1"/>
</dbReference>
<evidence type="ECO:0000256" key="4">
    <source>
        <dbReference type="ARBA" id="ARBA00022975"/>
    </source>
</evidence>
<dbReference type="Gene3D" id="3.20.20.70">
    <property type="entry name" value="Aldolase class I"/>
    <property type="match status" value="1"/>
</dbReference>
<evidence type="ECO:0000313" key="10">
    <source>
        <dbReference type="Proteomes" id="UP000002200"/>
    </source>
</evidence>
<dbReference type="STRING" id="203267.TWT_364"/>
<dbReference type="Pfam" id="PF00215">
    <property type="entry name" value="OMPdecase"/>
    <property type="match status" value="1"/>
</dbReference>
<accession>Q83GE2</accession>
<dbReference type="EC" id="4.1.1.23" evidence="7"/>
<evidence type="ECO:0000259" key="8">
    <source>
        <dbReference type="SMART" id="SM00934"/>
    </source>
</evidence>
<evidence type="ECO:0000256" key="2">
    <source>
        <dbReference type="ARBA" id="ARBA00008847"/>
    </source>
</evidence>
<dbReference type="UniPathway" id="UPA00070">
    <property type="reaction ID" value="UER00120"/>
</dbReference>
<dbReference type="SMART" id="SM00934">
    <property type="entry name" value="OMPdecase"/>
    <property type="match status" value="1"/>
</dbReference>
<dbReference type="PANTHER" id="PTHR43375:SF1">
    <property type="entry name" value="OROTIDINE 5'-PHOSPHATE DECARBOXYLASE"/>
    <property type="match status" value="1"/>
</dbReference>
<dbReference type="GO" id="GO:0004590">
    <property type="term" value="F:orotidine-5'-phosphate decarboxylase activity"/>
    <property type="evidence" value="ECO:0007669"/>
    <property type="project" value="UniProtKB-UniRule"/>
</dbReference>
<dbReference type="InterPro" id="IPR011060">
    <property type="entry name" value="RibuloseP-bd_barrel"/>
</dbReference>
<comment type="similarity">
    <text evidence="2">Belongs to the OMP decarboxylase family. Type 2 subfamily.</text>
</comment>
<proteinExistence type="inferred from homology"/>
<evidence type="ECO:0000256" key="7">
    <source>
        <dbReference type="NCBIfam" id="TIGR02127"/>
    </source>
</evidence>
<keyword evidence="5 9" id="KW-0456">Lyase</keyword>
<dbReference type="EMBL" id="AE014184">
    <property type="protein sequence ID" value="AAO44461.1"/>
    <property type="molecule type" value="Genomic_DNA"/>
</dbReference>
<keyword evidence="4" id="KW-0665">Pyrimidine biosynthesis</keyword>
<dbReference type="AlphaFoldDB" id="Q83GE2"/>
<evidence type="ECO:0000256" key="6">
    <source>
        <dbReference type="ARBA" id="ARBA00049157"/>
    </source>
</evidence>
<comment type="pathway">
    <text evidence="1">Pyrimidine metabolism; UMP biosynthesis via de novo pathway; UMP from orotate: step 2/2.</text>
</comment>
<name>Q83GE2_TROWT</name>
<dbReference type="GO" id="GO:0044205">
    <property type="term" value="P:'de novo' UMP biosynthetic process"/>
    <property type="evidence" value="ECO:0007669"/>
    <property type="project" value="UniProtKB-UniPathway"/>
</dbReference>
<dbReference type="HOGENOM" id="CLU_060704_0_0_11"/>
<dbReference type="PANTHER" id="PTHR43375">
    <property type="entry name" value="OROTIDINE 5'-PHOSPHATE DECARBOXYLASE"/>
    <property type="match status" value="1"/>
</dbReference>
<sequence>MISFGDRLQNAFTDFGHLCVGIDPHEWILEQWGLPNSPAGAQEFALRILDLSSECVGLYKVQVAFYERFGSKGIFALEEVISAIRSTGALVIADGKRGDIASTMSGYAKAWLCRDSRLFSDALTVSPYVGLGSFKGSIDIARQNGAGLFFLAATSEMHAFPIQSAILQDRQGIFGESSGSILSCSDITVASYIFESIGTLVGNPSDCSSFGVVLSATSDLLSLGIGCNLSEFSRVMPILAPGFGYQGVELKDSRKRFGSLISNLIISESRSLLASGPRRFSALVNTRSEELRSLFDDSHENAG</sequence>
<dbReference type="eggNOG" id="COG0284">
    <property type="taxonomic scope" value="Bacteria"/>
</dbReference>
<keyword evidence="3" id="KW-0210">Decarboxylase</keyword>
<evidence type="ECO:0000256" key="5">
    <source>
        <dbReference type="ARBA" id="ARBA00023239"/>
    </source>
</evidence>
<dbReference type="GO" id="GO:0006207">
    <property type="term" value="P:'de novo' pyrimidine nucleobase biosynthetic process"/>
    <property type="evidence" value="ECO:0007669"/>
    <property type="project" value="InterPro"/>
</dbReference>
<reference evidence="9 10" key="1">
    <citation type="journal article" date="2003" name="Genome Res.">
        <title>Tropheryma whipplei twist: a human pathogenic Actinobacteria with a reduced genome.</title>
        <authorList>
            <person name="Raoult D."/>
            <person name="Ogata H."/>
            <person name="Audic S."/>
            <person name="Robert C."/>
            <person name="Suhre K."/>
            <person name="Drancourt M."/>
            <person name="Claverie J.-M."/>
        </authorList>
    </citation>
    <scope>NUCLEOTIDE SEQUENCE [LARGE SCALE GENOMIC DNA]</scope>
    <source>
        <strain evidence="9 10">Twist</strain>
    </source>
</reference>
<comment type="catalytic activity">
    <reaction evidence="6">
        <text>orotidine 5'-phosphate + H(+) = UMP + CO2</text>
        <dbReference type="Rhea" id="RHEA:11596"/>
        <dbReference type="ChEBI" id="CHEBI:15378"/>
        <dbReference type="ChEBI" id="CHEBI:16526"/>
        <dbReference type="ChEBI" id="CHEBI:57538"/>
        <dbReference type="ChEBI" id="CHEBI:57865"/>
        <dbReference type="EC" id="4.1.1.23"/>
    </reaction>
</comment>
<evidence type="ECO:0000313" key="9">
    <source>
        <dbReference type="EMBL" id="AAO44461.1"/>
    </source>
</evidence>
<protein>
    <recommendedName>
        <fullName evidence="7">Orotidine-5'-phosphate decarboxylase</fullName>
        <ecNumber evidence="7">4.1.1.23</ecNumber>
    </recommendedName>
</protein>
<dbReference type="InterPro" id="IPR011995">
    <property type="entry name" value="OMPdecase_type-2"/>
</dbReference>
<feature type="domain" description="Orotidine 5'-phosphate decarboxylase" evidence="8">
    <location>
        <begin position="17"/>
        <end position="284"/>
    </location>
</feature>
<dbReference type="KEGG" id="twh:TWT_364"/>
<dbReference type="OrthoDB" id="9808470at2"/>
<evidence type="ECO:0000256" key="1">
    <source>
        <dbReference type="ARBA" id="ARBA00004861"/>
    </source>
</evidence>
<keyword evidence="10" id="KW-1185">Reference proteome</keyword>
<dbReference type="CDD" id="cd04725">
    <property type="entry name" value="OMP_decarboxylase_like"/>
    <property type="match status" value="1"/>
</dbReference>